<evidence type="ECO:0000313" key="8">
    <source>
        <dbReference type="Proteomes" id="UP000264589"/>
    </source>
</evidence>
<evidence type="ECO:0000259" key="6">
    <source>
        <dbReference type="SMART" id="SM00925"/>
    </source>
</evidence>
<evidence type="ECO:0000256" key="4">
    <source>
        <dbReference type="ARBA" id="ARBA00023316"/>
    </source>
</evidence>
<sequence>MKRIALALSLLAVGCATSPKERPPAPLAALPISYAALEGWEEDRVAEAMPVFLRSCAKLTKNPAGTVDFLPGIENSGEVSGAVITDLCLQAAMLGGEDAPEGAARRFIETNFTPVLVSRKTPESREALFTGYFEPTYPANSAPAPGLVPVLTRPDNLITVDLGAFDPSLAGKRVAGQVSGNRLVPYATHQEIITAPPEATAPLAFMDPTDLLFLQIQGSGRLVMEDGEVMRVGYAAQNGHKYVPVGRTLVKDGALPLEAVSMQSIREWLRAAPYEDAARVRYSNPSYVFFTTLDGLPDPELGPLGAQGVQLTTRRSLAVDDEIYGYGLPVWLERDGETPERALYIAQDTGGAITGAQRADVFFGAGEAAGEAAGVLKAPGRMIVLLPNSALPDAP</sequence>
<dbReference type="EC" id="4.2.2.n1" evidence="2"/>
<comment type="catalytic activity">
    <reaction evidence="1">
        <text>Exolytic cleavage of the (1-&gt;4)-beta-glycosidic linkage between N-acetylmuramic acid (MurNAc) and N-acetylglucosamine (GlcNAc) residues in peptidoglycan, from either the reducing or the non-reducing ends of the peptidoglycan chains, with concomitant formation of a 1,6-anhydrobond in the MurNAc residue.</text>
        <dbReference type="EC" id="4.2.2.n1"/>
    </reaction>
</comment>
<dbReference type="PANTHER" id="PTHR30124:SF0">
    <property type="entry name" value="MEMBRANE-BOUND LYTIC MUREIN TRANSGLYCOSYLASE A"/>
    <property type="match status" value="1"/>
</dbReference>
<comment type="caution">
    <text evidence="7">The sequence shown here is derived from an EMBL/GenBank/DDBJ whole genome shotgun (WGS) entry which is preliminary data.</text>
</comment>
<protein>
    <recommendedName>
        <fullName evidence="2">peptidoglycan lytic exotransglycosylase</fullName>
        <ecNumber evidence="2">4.2.2.n1</ecNumber>
    </recommendedName>
    <alternativeName>
        <fullName evidence="5">Murein hydrolase A</fullName>
    </alternativeName>
</protein>
<keyword evidence="3" id="KW-0456">Lyase</keyword>
<dbReference type="PROSITE" id="PS51257">
    <property type="entry name" value="PROKAR_LIPOPROTEIN"/>
    <property type="match status" value="1"/>
</dbReference>
<dbReference type="CDD" id="cd14485">
    <property type="entry name" value="mltA_like_LT_A"/>
    <property type="match status" value="1"/>
</dbReference>
<dbReference type="PANTHER" id="PTHR30124">
    <property type="entry name" value="MEMBRANE-BOUND LYTIC MUREIN TRANSGLYCOSYLASE A"/>
    <property type="match status" value="1"/>
</dbReference>
<dbReference type="GO" id="GO:0008933">
    <property type="term" value="F:peptidoglycan lytic transglycosylase activity"/>
    <property type="evidence" value="ECO:0007669"/>
    <property type="project" value="TreeGrafter"/>
</dbReference>
<dbReference type="AlphaFoldDB" id="A0A371RJ21"/>
<dbReference type="GO" id="GO:0004553">
    <property type="term" value="F:hydrolase activity, hydrolyzing O-glycosyl compounds"/>
    <property type="evidence" value="ECO:0007669"/>
    <property type="project" value="InterPro"/>
</dbReference>
<dbReference type="SMART" id="SM00925">
    <property type="entry name" value="MltA"/>
    <property type="match status" value="1"/>
</dbReference>
<evidence type="ECO:0000256" key="2">
    <source>
        <dbReference type="ARBA" id="ARBA00012587"/>
    </source>
</evidence>
<dbReference type="OrthoDB" id="9783686at2"/>
<dbReference type="Proteomes" id="UP000264589">
    <property type="component" value="Unassembled WGS sequence"/>
</dbReference>
<proteinExistence type="predicted"/>
<dbReference type="InterPro" id="IPR005300">
    <property type="entry name" value="MltA_B"/>
</dbReference>
<dbReference type="GO" id="GO:0009254">
    <property type="term" value="P:peptidoglycan turnover"/>
    <property type="evidence" value="ECO:0007669"/>
    <property type="project" value="InterPro"/>
</dbReference>
<accession>A0A371RJ21</accession>
<dbReference type="Pfam" id="PF03562">
    <property type="entry name" value="MltA"/>
    <property type="match status" value="1"/>
</dbReference>
<dbReference type="InterPro" id="IPR036908">
    <property type="entry name" value="RlpA-like_sf"/>
</dbReference>
<keyword evidence="8" id="KW-1185">Reference proteome</keyword>
<dbReference type="GO" id="GO:0009253">
    <property type="term" value="P:peptidoglycan catabolic process"/>
    <property type="evidence" value="ECO:0007669"/>
    <property type="project" value="TreeGrafter"/>
</dbReference>
<dbReference type="GO" id="GO:0019867">
    <property type="term" value="C:outer membrane"/>
    <property type="evidence" value="ECO:0007669"/>
    <property type="project" value="InterPro"/>
</dbReference>
<dbReference type="Gene3D" id="2.40.40.10">
    <property type="entry name" value="RlpA-like domain"/>
    <property type="match status" value="1"/>
</dbReference>
<gene>
    <name evidence="7" type="ORF">DX908_09345</name>
</gene>
<feature type="domain" description="Lytic transglycosylase MltA" evidence="6">
    <location>
        <begin position="136"/>
        <end position="291"/>
    </location>
</feature>
<keyword evidence="4" id="KW-0961">Cell wall biogenesis/degradation</keyword>
<dbReference type="RefSeq" id="WP_116392075.1">
    <property type="nucleotide sequence ID" value="NZ_QUQO01000001.1"/>
</dbReference>
<dbReference type="Gene3D" id="2.40.240.50">
    <property type="entry name" value="Barwin-like endoglucanases"/>
    <property type="match status" value="1"/>
</dbReference>
<dbReference type="EMBL" id="QUQO01000001">
    <property type="protein sequence ID" value="RFB05443.1"/>
    <property type="molecule type" value="Genomic_DNA"/>
</dbReference>
<dbReference type="InParanoid" id="A0A371RJ21"/>
<evidence type="ECO:0000313" key="7">
    <source>
        <dbReference type="EMBL" id="RFB05443.1"/>
    </source>
</evidence>
<name>A0A371RJ21_9PROT</name>
<evidence type="ECO:0000256" key="1">
    <source>
        <dbReference type="ARBA" id="ARBA00001420"/>
    </source>
</evidence>
<dbReference type="InterPro" id="IPR026044">
    <property type="entry name" value="MltA"/>
</dbReference>
<organism evidence="7 8">
    <name type="scientific">Parvularcula marina</name>
    <dbReference type="NCBI Taxonomy" id="2292771"/>
    <lineage>
        <taxon>Bacteria</taxon>
        <taxon>Pseudomonadati</taxon>
        <taxon>Pseudomonadota</taxon>
        <taxon>Alphaproteobacteria</taxon>
        <taxon>Parvularculales</taxon>
        <taxon>Parvularculaceae</taxon>
        <taxon>Parvularcula</taxon>
    </lineage>
</organism>
<dbReference type="CDD" id="cd14668">
    <property type="entry name" value="mlta_B"/>
    <property type="match status" value="1"/>
</dbReference>
<dbReference type="GO" id="GO:0071555">
    <property type="term" value="P:cell wall organization"/>
    <property type="evidence" value="ECO:0007669"/>
    <property type="project" value="UniProtKB-KW"/>
</dbReference>
<dbReference type="SUPFAM" id="SSF50685">
    <property type="entry name" value="Barwin-like endoglucanases"/>
    <property type="match status" value="1"/>
</dbReference>
<dbReference type="InterPro" id="IPR010611">
    <property type="entry name" value="3D_dom"/>
</dbReference>
<dbReference type="PIRSF" id="PIRSF019422">
    <property type="entry name" value="MltA"/>
    <property type="match status" value="1"/>
</dbReference>
<evidence type="ECO:0000256" key="5">
    <source>
        <dbReference type="ARBA" id="ARBA00030918"/>
    </source>
</evidence>
<evidence type="ECO:0000256" key="3">
    <source>
        <dbReference type="ARBA" id="ARBA00023239"/>
    </source>
</evidence>
<reference evidence="7 8" key="1">
    <citation type="submission" date="2018-08" db="EMBL/GenBank/DDBJ databases">
        <title>Parvularcula sp. SM1705, isolated from surface water of the South Sea China.</title>
        <authorList>
            <person name="Sun L."/>
        </authorList>
    </citation>
    <scope>NUCLEOTIDE SEQUENCE [LARGE SCALE GENOMIC DNA]</scope>
    <source>
        <strain evidence="7 8">SM1705</strain>
    </source>
</reference>
<dbReference type="Pfam" id="PF06725">
    <property type="entry name" value="3D"/>
    <property type="match status" value="1"/>
</dbReference>